<gene>
    <name evidence="2" type="ORF">K470DRAFT_35426</name>
</gene>
<sequence>MAATSAKRKCILKLAWVTLSAQSAIASSPSALRCLCLTSTSTCIHRPPQPGAVYHNVELAHIPYRATIETSTDGTTMEVVHRGHHTHRRPHPIRADLPSLRELEKNVRFAPEITPKAWQIGQECRPSVAQSHPA</sequence>
<keyword evidence="1" id="KW-0732">Signal</keyword>
<evidence type="ECO:0000313" key="3">
    <source>
        <dbReference type="Proteomes" id="UP000799421"/>
    </source>
</evidence>
<evidence type="ECO:0000256" key="1">
    <source>
        <dbReference type="SAM" id="SignalP"/>
    </source>
</evidence>
<feature type="chain" id="PRO_5025669174" description="Secreted protein" evidence="1">
    <location>
        <begin position="27"/>
        <end position="134"/>
    </location>
</feature>
<proteinExistence type="predicted"/>
<accession>A0A6A7C318</accession>
<protein>
    <recommendedName>
        <fullName evidence="4">Secreted protein</fullName>
    </recommendedName>
</protein>
<dbReference type="Proteomes" id="UP000799421">
    <property type="component" value="Unassembled WGS sequence"/>
</dbReference>
<evidence type="ECO:0000313" key="2">
    <source>
        <dbReference type="EMBL" id="KAF2861419.1"/>
    </source>
</evidence>
<reference evidence="2" key="1">
    <citation type="journal article" date="2020" name="Stud. Mycol.">
        <title>101 Dothideomycetes genomes: a test case for predicting lifestyles and emergence of pathogens.</title>
        <authorList>
            <person name="Haridas S."/>
            <person name="Albert R."/>
            <person name="Binder M."/>
            <person name="Bloem J."/>
            <person name="Labutti K."/>
            <person name="Salamov A."/>
            <person name="Andreopoulos B."/>
            <person name="Baker S."/>
            <person name="Barry K."/>
            <person name="Bills G."/>
            <person name="Bluhm B."/>
            <person name="Cannon C."/>
            <person name="Castanera R."/>
            <person name="Culley D."/>
            <person name="Daum C."/>
            <person name="Ezra D."/>
            <person name="Gonzalez J."/>
            <person name="Henrissat B."/>
            <person name="Kuo A."/>
            <person name="Liang C."/>
            <person name="Lipzen A."/>
            <person name="Lutzoni F."/>
            <person name="Magnuson J."/>
            <person name="Mondo S."/>
            <person name="Nolan M."/>
            <person name="Ohm R."/>
            <person name="Pangilinan J."/>
            <person name="Park H.-J."/>
            <person name="Ramirez L."/>
            <person name="Alfaro M."/>
            <person name="Sun H."/>
            <person name="Tritt A."/>
            <person name="Yoshinaga Y."/>
            <person name="Zwiers L.-H."/>
            <person name="Turgeon B."/>
            <person name="Goodwin S."/>
            <person name="Spatafora J."/>
            <person name="Crous P."/>
            <person name="Grigoriev I."/>
        </authorList>
    </citation>
    <scope>NUCLEOTIDE SEQUENCE</scope>
    <source>
        <strain evidence="2">CBS 480.64</strain>
    </source>
</reference>
<feature type="signal peptide" evidence="1">
    <location>
        <begin position="1"/>
        <end position="26"/>
    </location>
</feature>
<evidence type="ECO:0008006" key="4">
    <source>
        <dbReference type="Google" id="ProtNLM"/>
    </source>
</evidence>
<name>A0A6A7C318_9PEZI</name>
<organism evidence="2 3">
    <name type="scientific">Piedraia hortae CBS 480.64</name>
    <dbReference type="NCBI Taxonomy" id="1314780"/>
    <lineage>
        <taxon>Eukaryota</taxon>
        <taxon>Fungi</taxon>
        <taxon>Dikarya</taxon>
        <taxon>Ascomycota</taxon>
        <taxon>Pezizomycotina</taxon>
        <taxon>Dothideomycetes</taxon>
        <taxon>Dothideomycetidae</taxon>
        <taxon>Capnodiales</taxon>
        <taxon>Piedraiaceae</taxon>
        <taxon>Piedraia</taxon>
    </lineage>
</organism>
<dbReference type="AlphaFoldDB" id="A0A6A7C318"/>
<dbReference type="EMBL" id="MU005972">
    <property type="protein sequence ID" value="KAF2861419.1"/>
    <property type="molecule type" value="Genomic_DNA"/>
</dbReference>
<keyword evidence="3" id="KW-1185">Reference proteome</keyword>